<feature type="compositionally biased region" description="Basic and acidic residues" evidence="1">
    <location>
        <begin position="20"/>
        <end position="29"/>
    </location>
</feature>
<gene>
    <name evidence="2" type="ORF">GCM10007170_16000</name>
</gene>
<evidence type="ECO:0000313" key="2">
    <source>
        <dbReference type="EMBL" id="GGH93946.1"/>
    </source>
</evidence>
<accession>A0ABQ2AQP3</accession>
<organism evidence="2 3">
    <name type="scientific">Arthrobacter liuii</name>
    <dbReference type="NCBI Taxonomy" id="1476996"/>
    <lineage>
        <taxon>Bacteria</taxon>
        <taxon>Bacillati</taxon>
        <taxon>Actinomycetota</taxon>
        <taxon>Actinomycetes</taxon>
        <taxon>Micrococcales</taxon>
        <taxon>Micrococcaceae</taxon>
        <taxon>Arthrobacter</taxon>
    </lineage>
</organism>
<evidence type="ECO:0008006" key="4">
    <source>
        <dbReference type="Google" id="ProtNLM"/>
    </source>
</evidence>
<protein>
    <recommendedName>
        <fullName evidence="4">Transposase</fullName>
    </recommendedName>
</protein>
<proteinExistence type="predicted"/>
<dbReference type="RefSeq" id="WP_188571099.1">
    <property type="nucleotide sequence ID" value="NZ_BMFW01000005.1"/>
</dbReference>
<keyword evidence="3" id="KW-1185">Reference proteome</keyword>
<reference evidence="3" key="1">
    <citation type="journal article" date="2019" name="Int. J. Syst. Evol. Microbiol.">
        <title>The Global Catalogue of Microorganisms (GCM) 10K type strain sequencing project: providing services to taxonomists for standard genome sequencing and annotation.</title>
        <authorList>
            <consortium name="The Broad Institute Genomics Platform"/>
            <consortium name="The Broad Institute Genome Sequencing Center for Infectious Disease"/>
            <person name="Wu L."/>
            <person name="Ma J."/>
        </authorList>
    </citation>
    <scope>NUCLEOTIDE SEQUENCE [LARGE SCALE GENOMIC DNA]</scope>
    <source>
        <strain evidence="3">CGMCC 1.12778</strain>
    </source>
</reference>
<comment type="caution">
    <text evidence="2">The sequence shown here is derived from an EMBL/GenBank/DDBJ whole genome shotgun (WGS) entry which is preliminary data.</text>
</comment>
<sequence length="57" mass="6288">MNSQGLPHIEPANGSHAGPRNREQDRKDAIQYLTNGHRILPGWGTHRATNATESWAA</sequence>
<dbReference type="Proteomes" id="UP000643279">
    <property type="component" value="Unassembled WGS sequence"/>
</dbReference>
<name>A0ABQ2AQP3_9MICC</name>
<evidence type="ECO:0000313" key="3">
    <source>
        <dbReference type="Proteomes" id="UP000643279"/>
    </source>
</evidence>
<evidence type="ECO:0000256" key="1">
    <source>
        <dbReference type="SAM" id="MobiDB-lite"/>
    </source>
</evidence>
<dbReference type="EMBL" id="BMFW01000005">
    <property type="protein sequence ID" value="GGH93946.1"/>
    <property type="molecule type" value="Genomic_DNA"/>
</dbReference>
<feature type="region of interest" description="Disordered" evidence="1">
    <location>
        <begin position="1"/>
        <end position="29"/>
    </location>
</feature>